<accession>K4NYP3</accession>
<evidence type="ECO:0000256" key="1">
    <source>
        <dbReference type="SAM" id="MobiDB-lite"/>
    </source>
</evidence>
<protein>
    <submittedName>
        <fullName evidence="2">Uncharacterized protein</fullName>
    </submittedName>
</protein>
<proteinExistence type="predicted"/>
<feature type="region of interest" description="Disordered" evidence="1">
    <location>
        <begin position="199"/>
        <end position="222"/>
    </location>
</feature>
<feature type="region of interest" description="Disordered" evidence="1">
    <location>
        <begin position="1"/>
        <end position="37"/>
    </location>
</feature>
<sequence>MLMSDGEERRLDLVKPLSDDDESVKEVSPGSGGNGTESRFAELRAMADSYGSFAVLDRESMQRAYQWLGEVFELTVSAPALPPVTPAALGAGTEEVPSPRIFISQKKPETNMERIACLAYYLTNHRGMQHFKTSDVVALNTEAASAKFTRPSRDVDNAERRGGYVVAAGNGVKQLTTRGEALVRALPNREAVQQALREHPHRTKGARTGVKRISGAQVREES</sequence>
<reference evidence="2" key="1">
    <citation type="journal article" date="2013" name="Proc. Natl. Acad. Sci. U.S.A.">
        <title>A new member of the 4-methylideneimidazole-5-one-containing aminomutase family from the enediyne kedarcidin biosynthetic pathway.</title>
        <authorList>
            <person name="Huang S.X."/>
            <person name="Lohman J.R."/>
            <person name="Huang T."/>
            <person name="Shen B."/>
        </authorList>
    </citation>
    <scope>NUCLEOTIDE SEQUENCE</scope>
    <source>
        <strain evidence="2">ATCC 53650</strain>
    </source>
</reference>
<dbReference type="EMBL" id="JX679499">
    <property type="protein sequence ID" value="AFV52110.1"/>
    <property type="molecule type" value="Genomic_DNA"/>
</dbReference>
<dbReference type="AlphaFoldDB" id="K4NYP3"/>
<name>K4NYP3_9PSEU</name>
<organism evidence="2">
    <name type="scientific">Streptoalloteichus sp. ATCC 53650</name>
    <dbReference type="NCBI Taxonomy" id="756733"/>
    <lineage>
        <taxon>Bacteria</taxon>
        <taxon>Bacillati</taxon>
        <taxon>Actinomycetota</taxon>
        <taxon>Actinomycetes</taxon>
        <taxon>Pseudonocardiales</taxon>
        <taxon>Pseudonocardiaceae</taxon>
        <taxon>Streptoalloteichus</taxon>
    </lineage>
</organism>
<feature type="compositionally biased region" description="Basic and acidic residues" evidence="1">
    <location>
        <begin position="1"/>
        <end position="13"/>
    </location>
</feature>
<evidence type="ECO:0000313" key="2">
    <source>
        <dbReference type="EMBL" id="AFV52110.1"/>
    </source>
</evidence>